<proteinExistence type="inferred from homology"/>
<dbReference type="PANTHER" id="PTHR24095:SF14">
    <property type="entry name" value="ACETYL-COENZYME A SYNTHETASE 1"/>
    <property type="match status" value="1"/>
</dbReference>
<organism evidence="10 11">
    <name type="scientific">Sediminibacillus dalangtanensis</name>
    <dbReference type="NCBI Taxonomy" id="2729421"/>
    <lineage>
        <taxon>Bacteria</taxon>
        <taxon>Bacillati</taxon>
        <taxon>Bacillota</taxon>
        <taxon>Bacilli</taxon>
        <taxon>Bacillales</taxon>
        <taxon>Bacillaceae</taxon>
        <taxon>Sediminibacillus</taxon>
    </lineage>
</organism>
<evidence type="ECO:0000313" key="11">
    <source>
        <dbReference type="Proteomes" id="UP000665043"/>
    </source>
</evidence>
<dbReference type="InterPro" id="IPR000873">
    <property type="entry name" value="AMP-dep_synth/lig_dom"/>
</dbReference>
<dbReference type="Pfam" id="PF00501">
    <property type="entry name" value="AMP-binding"/>
    <property type="match status" value="1"/>
</dbReference>
<evidence type="ECO:0000313" key="10">
    <source>
        <dbReference type="EMBL" id="QTN01472.1"/>
    </source>
</evidence>
<dbReference type="EC" id="6.2.1.1" evidence="2"/>
<feature type="domain" description="AMP-dependent synthetase/ligase" evidence="7">
    <location>
        <begin position="76"/>
        <end position="458"/>
    </location>
</feature>
<evidence type="ECO:0000256" key="5">
    <source>
        <dbReference type="ARBA" id="ARBA00022840"/>
    </source>
</evidence>
<dbReference type="Gene3D" id="3.40.50.12780">
    <property type="entry name" value="N-terminal domain of ligase-like"/>
    <property type="match status" value="1"/>
</dbReference>
<reference evidence="10 11" key="1">
    <citation type="submission" date="2019-12" db="EMBL/GenBank/DDBJ databases">
        <title>The whole genome sequencing of a strain isolated from a Mars analog, Dalangtan Playa.</title>
        <authorList>
            <person name="Huang T."/>
        </authorList>
    </citation>
    <scope>NUCLEOTIDE SEQUENCE [LARGE SCALE GENOMIC DNA]</scope>
    <source>
        <strain evidence="10 11">DP4-553-S</strain>
    </source>
</reference>
<evidence type="ECO:0000256" key="4">
    <source>
        <dbReference type="ARBA" id="ARBA00022741"/>
    </source>
</evidence>
<dbReference type="SUPFAM" id="SSF56801">
    <property type="entry name" value="Acetyl-CoA synthetase-like"/>
    <property type="match status" value="1"/>
</dbReference>
<dbReference type="InterPro" id="IPR042099">
    <property type="entry name" value="ANL_N_sf"/>
</dbReference>
<sequence>MRKLGFSDYDSFYQESIKKIDWFWQEAVQELDISWFSSPHTTLDLSRGVQYPDWFVGGKINVAYNAVEKWADNPSTRHRTALIWEGDGQEKKVYTFEQLNAEANAAANGFKQLGAKRGDVIFLYMPMIPETVIAMLAISKIGAVFTPAFSGYKADAVSARLEASGAKFLITADGYYRRGKIVNMKQEADKAVGQSDALEKVIVVERIGEMESSVTSRDVAWKTIMKNSSDFKAVETDSSEPFMIIYTSGTTGKPKGTVHTHAGFPIKAAFDAGICMDVRPDDKLFWLTDMGWMMGPFLVYGGLLNRAAIVLFEGTPDYPGPDRLWQLTDELRLTHLGISPTLIRSLMQHGTQPIEPYVLSSLRLFASTGEPWNEKPWHWLFEEVGNGSVPIFNYSGGTETSGGILGNVLVKPIQPANFNAALPGMAANVFNQEGQTVTGEVGELVIQQPWVGMTKGFYKDTDHRYENTYWHRWEDTWVHGDWVIKDRDGYFTITGRSDDTLNIAGKRIGPTEIESCLVSHPAVAEAGVIGLPDELKGEIAAAFAVLHSSCQPTEQKKEEILNYMRSRLGKALAPKQLYFLSDLPKTRNAKVMRRALKTVFLGESQGDLSALVNPEILEEITALREN</sequence>
<comment type="similarity">
    <text evidence="1">Belongs to the ATP-dependent AMP-binding enzyme family.</text>
</comment>
<evidence type="ECO:0000259" key="7">
    <source>
        <dbReference type="Pfam" id="PF00501"/>
    </source>
</evidence>
<evidence type="ECO:0000259" key="8">
    <source>
        <dbReference type="Pfam" id="PF13193"/>
    </source>
</evidence>
<dbReference type="InterPro" id="IPR025110">
    <property type="entry name" value="AMP-bd_C"/>
</dbReference>
<evidence type="ECO:0000256" key="6">
    <source>
        <dbReference type="ARBA" id="ARBA00022990"/>
    </source>
</evidence>
<accession>A0ABX7W203</accession>
<dbReference type="EMBL" id="CP046956">
    <property type="protein sequence ID" value="QTN01472.1"/>
    <property type="molecule type" value="Genomic_DNA"/>
</dbReference>
<dbReference type="Pfam" id="PF16177">
    <property type="entry name" value="ACAS_N"/>
    <property type="match status" value="1"/>
</dbReference>
<evidence type="ECO:0000256" key="1">
    <source>
        <dbReference type="ARBA" id="ARBA00006432"/>
    </source>
</evidence>
<dbReference type="InterPro" id="IPR045851">
    <property type="entry name" value="AMP-bd_C_sf"/>
</dbReference>
<keyword evidence="3" id="KW-0436">Ligase</keyword>
<keyword evidence="11" id="KW-1185">Reference proteome</keyword>
<feature type="domain" description="Acetyl-coenzyme A synthetase N-terminal" evidence="9">
    <location>
        <begin position="9"/>
        <end position="66"/>
    </location>
</feature>
<feature type="domain" description="AMP-binding enzyme C-terminal" evidence="8">
    <location>
        <begin position="512"/>
        <end position="590"/>
    </location>
</feature>
<dbReference type="Gene3D" id="3.30.300.30">
    <property type="match status" value="1"/>
</dbReference>
<gene>
    <name evidence="10" type="ORF">ERJ70_09600</name>
</gene>
<dbReference type="InterPro" id="IPR032387">
    <property type="entry name" value="ACAS_N"/>
</dbReference>
<dbReference type="Proteomes" id="UP000665043">
    <property type="component" value="Chromosome"/>
</dbReference>
<protein>
    <recommendedName>
        <fullName evidence="2">acetate--CoA ligase</fullName>
        <ecNumber evidence="2">6.2.1.1</ecNumber>
    </recommendedName>
</protein>
<evidence type="ECO:0000256" key="2">
    <source>
        <dbReference type="ARBA" id="ARBA00013275"/>
    </source>
</evidence>
<dbReference type="PANTHER" id="PTHR24095">
    <property type="entry name" value="ACETYL-COENZYME A SYNTHETASE"/>
    <property type="match status" value="1"/>
</dbReference>
<dbReference type="InterPro" id="IPR020845">
    <property type="entry name" value="AMP-binding_CS"/>
</dbReference>
<dbReference type="Pfam" id="PF13193">
    <property type="entry name" value="AMP-binding_C"/>
    <property type="match status" value="1"/>
</dbReference>
<dbReference type="PROSITE" id="PS00455">
    <property type="entry name" value="AMP_BINDING"/>
    <property type="match status" value="1"/>
</dbReference>
<evidence type="ECO:0000256" key="3">
    <source>
        <dbReference type="ARBA" id="ARBA00022598"/>
    </source>
</evidence>
<keyword evidence="6" id="KW-0007">Acetylation</keyword>
<evidence type="ECO:0000259" key="9">
    <source>
        <dbReference type="Pfam" id="PF16177"/>
    </source>
</evidence>
<name>A0ABX7W203_9BACI</name>
<keyword evidence="5" id="KW-0067">ATP-binding</keyword>
<keyword evidence="4" id="KW-0547">Nucleotide-binding</keyword>